<keyword evidence="2" id="KW-1185">Reference proteome</keyword>
<evidence type="ECO:0000313" key="1">
    <source>
        <dbReference type="EMBL" id="WNQ12151.1"/>
    </source>
</evidence>
<reference evidence="1 2" key="1">
    <citation type="submission" date="2022-02" db="EMBL/GenBank/DDBJ databases">
        <title>Paenibacillus sp. MBLB1776 Whole Genome Shotgun Sequencing.</title>
        <authorList>
            <person name="Hwang C.Y."/>
            <person name="Cho E.-S."/>
            <person name="Seo M.-J."/>
        </authorList>
    </citation>
    <scope>NUCLEOTIDE SEQUENCE [LARGE SCALE GENOMIC DNA]</scope>
    <source>
        <strain evidence="1 2">MBLB1776</strain>
    </source>
</reference>
<name>A0AA96LHL6_9BACL</name>
<dbReference type="Proteomes" id="UP001305702">
    <property type="component" value="Chromosome"/>
</dbReference>
<organism evidence="1 2">
    <name type="scientific">Paenibacillus aurantius</name>
    <dbReference type="NCBI Taxonomy" id="2918900"/>
    <lineage>
        <taxon>Bacteria</taxon>
        <taxon>Bacillati</taxon>
        <taxon>Bacillota</taxon>
        <taxon>Bacilli</taxon>
        <taxon>Bacillales</taxon>
        <taxon>Paenibacillaceae</taxon>
        <taxon>Paenibacillus</taxon>
    </lineage>
</organism>
<gene>
    <name evidence="1" type="ORF">MJA45_03625</name>
</gene>
<dbReference type="AlphaFoldDB" id="A0AA96LHL6"/>
<dbReference type="EMBL" id="CP130318">
    <property type="protein sequence ID" value="WNQ12151.1"/>
    <property type="molecule type" value="Genomic_DNA"/>
</dbReference>
<sequence length="80" mass="9326">MNVYFLEKTMSHHQEDVNRTARMTWNWRQEPETEAGSEMYLHTKAVGVLTEMLENENEELRLRAAEIILKYSANRGKAGA</sequence>
<proteinExistence type="predicted"/>
<protein>
    <submittedName>
        <fullName evidence="1">Uncharacterized protein</fullName>
    </submittedName>
</protein>
<accession>A0AA96LHL6</accession>
<evidence type="ECO:0000313" key="2">
    <source>
        <dbReference type="Proteomes" id="UP001305702"/>
    </source>
</evidence>
<dbReference type="KEGG" id="paun:MJA45_03625"/>
<dbReference type="RefSeq" id="WP_315605928.1">
    <property type="nucleotide sequence ID" value="NZ_CP130318.1"/>
</dbReference>